<sequence>MYVYVKTFTYLGSITDEHGGSDADMKARIGKARAVYLQLKDIWNSKQLSTNTKVRVFNTNVKTVLLYGAETCRTTEAIINSCLRKILRIRQPDTICNNLLWERTNQIPAEKEIRKEHWKWIGHIEESSELRHKATRHMKSSRPKEEKKNKEHITPGNGDRHEKNEQELDGARKEGPGQSGLENAGRRPMLHREQQTSYSDRSIDDE</sequence>
<dbReference type="EMBL" id="UZAI01002118">
    <property type="protein sequence ID" value="VDO68440.1"/>
    <property type="molecule type" value="Genomic_DNA"/>
</dbReference>
<accession>A0A183LQ25</accession>
<feature type="compositionally biased region" description="Basic and acidic residues" evidence="1">
    <location>
        <begin position="142"/>
        <end position="175"/>
    </location>
</feature>
<evidence type="ECO:0000256" key="1">
    <source>
        <dbReference type="SAM" id="MobiDB-lite"/>
    </source>
</evidence>
<organism evidence="2 3">
    <name type="scientific">Schistosoma margrebowiei</name>
    <dbReference type="NCBI Taxonomy" id="48269"/>
    <lineage>
        <taxon>Eukaryota</taxon>
        <taxon>Metazoa</taxon>
        <taxon>Spiralia</taxon>
        <taxon>Lophotrochozoa</taxon>
        <taxon>Platyhelminthes</taxon>
        <taxon>Trematoda</taxon>
        <taxon>Digenea</taxon>
        <taxon>Strigeidida</taxon>
        <taxon>Schistosomatoidea</taxon>
        <taxon>Schistosomatidae</taxon>
        <taxon>Schistosoma</taxon>
    </lineage>
</organism>
<dbReference type="AlphaFoldDB" id="A0A183LQ25"/>
<evidence type="ECO:0000313" key="3">
    <source>
        <dbReference type="Proteomes" id="UP000277204"/>
    </source>
</evidence>
<reference evidence="2 3" key="1">
    <citation type="submission" date="2018-11" db="EMBL/GenBank/DDBJ databases">
        <authorList>
            <consortium name="Pathogen Informatics"/>
        </authorList>
    </citation>
    <scope>NUCLEOTIDE SEQUENCE [LARGE SCALE GENOMIC DNA]</scope>
    <source>
        <strain evidence="2 3">Zambia</strain>
    </source>
</reference>
<feature type="region of interest" description="Disordered" evidence="1">
    <location>
        <begin position="130"/>
        <end position="206"/>
    </location>
</feature>
<dbReference type="PANTHER" id="PTHR47027">
    <property type="entry name" value="REVERSE TRANSCRIPTASE DOMAIN-CONTAINING PROTEIN"/>
    <property type="match status" value="1"/>
</dbReference>
<keyword evidence="3" id="KW-1185">Reference proteome</keyword>
<dbReference type="PANTHER" id="PTHR47027:SF25">
    <property type="entry name" value="REVERSE TRANSCRIPTASE DOMAIN-CONTAINING PROTEIN"/>
    <property type="match status" value="1"/>
</dbReference>
<dbReference type="Pfam" id="PF20049">
    <property type="entry name" value="DUF6451"/>
    <property type="match status" value="1"/>
</dbReference>
<proteinExistence type="predicted"/>
<name>A0A183LQ25_9TREM</name>
<evidence type="ECO:0000313" key="2">
    <source>
        <dbReference type="EMBL" id="VDO68440.1"/>
    </source>
</evidence>
<dbReference type="Proteomes" id="UP000277204">
    <property type="component" value="Unassembled WGS sequence"/>
</dbReference>
<gene>
    <name evidence="2" type="ORF">SMRZ_LOCUS5900</name>
</gene>
<dbReference type="InterPro" id="IPR045609">
    <property type="entry name" value="DUF6451"/>
</dbReference>
<protein>
    <submittedName>
        <fullName evidence="2">Uncharacterized protein</fullName>
    </submittedName>
</protein>